<dbReference type="InterPro" id="IPR036890">
    <property type="entry name" value="HATPase_C_sf"/>
</dbReference>
<reference evidence="13" key="1">
    <citation type="submission" date="2020-04" db="EMBL/GenBank/DDBJ databases">
        <authorList>
            <person name="Zhang T."/>
        </authorList>
    </citation>
    <scope>NUCLEOTIDE SEQUENCE</scope>
    <source>
        <strain evidence="13">HKST-UBA02</strain>
    </source>
</reference>
<feature type="transmembrane region" description="Helical" evidence="11">
    <location>
        <begin position="91"/>
        <end position="112"/>
    </location>
</feature>
<gene>
    <name evidence="13" type="ORF">KDA27_04665</name>
</gene>
<name>A0A956SD54_UNCEI</name>
<dbReference type="Proteomes" id="UP000739538">
    <property type="component" value="Unassembled WGS sequence"/>
</dbReference>
<evidence type="ECO:0000256" key="8">
    <source>
        <dbReference type="ARBA" id="ARBA00023012"/>
    </source>
</evidence>
<feature type="coiled-coil region" evidence="9">
    <location>
        <begin position="299"/>
        <end position="329"/>
    </location>
</feature>
<dbReference type="Gene3D" id="1.10.287.130">
    <property type="match status" value="1"/>
</dbReference>
<dbReference type="PANTHER" id="PTHR43065">
    <property type="entry name" value="SENSOR HISTIDINE KINASE"/>
    <property type="match status" value="1"/>
</dbReference>
<dbReference type="EMBL" id="JAGQHS010000015">
    <property type="protein sequence ID" value="MCA9755074.1"/>
    <property type="molecule type" value="Genomic_DNA"/>
</dbReference>
<feature type="transmembrane region" description="Helical" evidence="11">
    <location>
        <begin position="124"/>
        <end position="141"/>
    </location>
</feature>
<dbReference type="InterPro" id="IPR003661">
    <property type="entry name" value="HisK_dim/P_dom"/>
</dbReference>
<dbReference type="GO" id="GO:0005524">
    <property type="term" value="F:ATP binding"/>
    <property type="evidence" value="ECO:0007669"/>
    <property type="project" value="UniProtKB-KW"/>
</dbReference>
<keyword evidence="9" id="KW-0175">Coiled coil</keyword>
<evidence type="ECO:0000256" key="3">
    <source>
        <dbReference type="ARBA" id="ARBA00022553"/>
    </source>
</evidence>
<keyword evidence="11" id="KW-0472">Membrane</keyword>
<dbReference type="InterPro" id="IPR005467">
    <property type="entry name" value="His_kinase_dom"/>
</dbReference>
<keyword evidence="4" id="KW-0808">Transferase</keyword>
<dbReference type="InterPro" id="IPR036097">
    <property type="entry name" value="HisK_dim/P_sf"/>
</dbReference>
<comment type="caution">
    <text evidence="13">The sequence shown here is derived from an EMBL/GenBank/DDBJ whole genome shotgun (WGS) entry which is preliminary data.</text>
</comment>
<evidence type="ECO:0000256" key="9">
    <source>
        <dbReference type="SAM" id="Coils"/>
    </source>
</evidence>
<keyword evidence="11" id="KW-1133">Transmembrane helix</keyword>
<dbReference type="Pfam" id="PF20972">
    <property type="entry name" value="MASE9"/>
    <property type="match status" value="1"/>
</dbReference>
<dbReference type="InterPro" id="IPR003594">
    <property type="entry name" value="HATPase_dom"/>
</dbReference>
<feature type="transmembrane region" description="Helical" evidence="11">
    <location>
        <begin position="52"/>
        <end position="71"/>
    </location>
</feature>
<accession>A0A956SD54</accession>
<feature type="transmembrane region" description="Helical" evidence="11">
    <location>
        <begin position="161"/>
        <end position="184"/>
    </location>
</feature>
<keyword evidence="6 13" id="KW-0418">Kinase</keyword>
<dbReference type="PANTHER" id="PTHR43065:SF10">
    <property type="entry name" value="PEROXIDE STRESS-ACTIVATED HISTIDINE KINASE MAK3"/>
    <property type="match status" value="1"/>
</dbReference>
<organism evidence="13 14">
    <name type="scientific">Eiseniibacteriota bacterium</name>
    <dbReference type="NCBI Taxonomy" id="2212470"/>
    <lineage>
        <taxon>Bacteria</taxon>
        <taxon>Candidatus Eiseniibacteriota</taxon>
    </lineage>
</organism>
<dbReference type="GO" id="GO:0000155">
    <property type="term" value="F:phosphorelay sensor kinase activity"/>
    <property type="evidence" value="ECO:0007669"/>
    <property type="project" value="InterPro"/>
</dbReference>
<keyword evidence="3" id="KW-0597">Phosphoprotein</keyword>
<dbReference type="Pfam" id="PF02518">
    <property type="entry name" value="HATPase_c"/>
    <property type="match status" value="1"/>
</dbReference>
<feature type="domain" description="Histidine kinase" evidence="12">
    <location>
        <begin position="271"/>
        <end position="486"/>
    </location>
</feature>
<comment type="catalytic activity">
    <reaction evidence="1">
        <text>ATP + protein L-histidine = ADP + protein N-phospho-L-histidine.</text>
        <dbReference type="EC" id="2.7.13.3"/>
    </reaction>
</comment>
<feature type="transmembrane region" description="Helical" evidence="11">
    <location>
        <begin position="25"/>
        <end position="45"/>
    </location>
</feature>
<proteinExistence type="predicted"/>
<reference evidence="13" key="2">
    <citation type="journal article" date="2021" name="Microbiome">
        <title>Successional dynamics and alternative stable states in a saline activated sludge microbial community over 9 years.</title>
        <authorList>
            <person name="Wang Y."/>
            <person name="Ye J."/>
            <person name="Ju F."/>
            <person name="Liu L."/>
            <person name="Boyd J.A."/>
            <person name="Deng Y."/>
            <person name="Parks D.H."/>
            <person name="Jiang X."/>
            <person name="Yin X."/>
            <person name="Woodcroft B.J."/>
            <person name="Tyson G.W."/>
            <person name="Hugenholtz P."/>
            <person name="Polz M.F."/>
            <person name="Zhang T."/>
        </authorList>
    </citation>
    <scope>NUCLEOTIDE SEQUENCE</scope>
    <source>
        <strain evidence="13">HKST-UBA02</strain>
    </source>
</reference>
<dbReference type="InterPro" id="IPR004358">
    <property type="entry name" value="Sig_transdc_His_kin-like_C"/>
</dbReference>
<protein>
    <recommendedName>
        <fullName evidence="2">histidine kinase</fullName>
        <ecNumber evidence="2">2.7.13.3</ecNumber>
    </recommendedName>
</protein>
<dbReference type="PROSITE" id="PS50109">
    <property type="entry name" value="HIS_KIN"/>
    <property type="match status" value="1"/>
</dbReference>
<dbReference type="SUPFAM" id="SSF47384">
    <property type="entry name" value="Homodimeric domain of signal transducing histidine kinase"/>
    <property type="match status" value="1"/>
</dbReference>
<evidence type="ECO:0000256" key="6">
    <source>
        <dbReference type="ARBA" id="ARBA00022777"/>
    </source>
</evidence>
<keyword evidence="7" id="KW-0067">ATP-binding</keyword>
<dbReference type="SUPFAM" id="SSF55874">
    <property type="entry name" value="ATPase domain of HSP90 chaperone/DNA topoisomerase II/histidine kinase"/>
    <property type="match status" value="1"/>
</dbReference>
<evidence type="ECO:0000313" key="13">
    <source>
        <dbReference type="EMBL" id="MCA9755074.1"/>
    </source>
</evidence>
<keyword evidence="11" id="KW-0812">Transmembrane</keyword>
<dbReference type="CDD" id="cd00082">
    <property type="entry name" value="HisKA"/>
    <property type="match status" value="1"/>
</dbReference>
<dbReference type="EC" id="2.7.13.3" evidence="2"/>
<keyword evidence="8" id="KW-0902">Two-component regulatory system</keyword>
<evidence type="ECO:0000259" key="12">
    <source>
        <dbReference type="PROSITE" id="PS50109"/>
    </source>
</evidence>
<feature type="region of interest" description="Disordered" evidence="10">
    <location>
        <begin position="484"/>
        <end position="504"/>
    </location>
</feature>
<feature type="transmembrane region" description="Helical" evidence="11">
    <location>
        <begin position="205"/>
        <end position="238"/>
    </location>
</feature>
<evidence type="ECO:0000256" key="10">
    <source>
        <dbReference type="SAM" id="MobiDB-lite"/>
    </source>
</evidence>
<dbReference type="SMART" id="SM00387">
    <property type="entry name" value="HATPase_c"/>
    <property type="match status" value="1"/>
</dbReference>
<evidence type="ECO:0000256" key="1">
    <source>
        <dbReference type="ARBA" id="ARBA00000085"/>
    </source>
</evidence>
<dbReference type="InterPro" id="IPR048430">
    <property type="entry name" value="MASE9"/>
</dbReference>
<keyword evidence="5" id="KW-0547">Nucleotide-binding</keyword>
<evidence type="ECO:0000256" key="11">
    <source>
        <dbReference type="SAM" id="Phobius"/>
    </source>
</evidence>
<dbReference type="PRINTS" id="PR00344">
    <property type="entry name" value="BCTRLSENSOR"/>
</dbReference>
<dbReference type="Gene3D" id="3.30.565.10">
    <property type="entry name" value="Histidine kinase-like ATPase, C-terminal domain"/>
    <property type="match status" value="1"/>
</dbReference>
<evidence type="ECO:0000256" key="4">
    <source>
        <dbReference type="ARBA" id="ARBA00022679"/>
    </source>
</evidence>
<evidence type="ECO:0000256" key="2">
    <source>
        <dbReference type="ARBA" id="ARBA00012438"/>
    </source>
</evidence>
<evidence type="ECO:0000313" key="14">
    <source>
        <dbReference type="Proteomes" id="UP000739538"/>
    </source>
</evidence>
<dbReference type="AlphaFoldDB" id="A0A956SD54"/>
<evidence type="ECO:0000256" key="7">
    <source>
        <dbReference type="ARBA" id="ARBA00022840"/>
    </source>
</evidence>
<sequence>MAEGTAATTTWLGRVLPEYAGKPRLMIYVVAVVMCGIGTLALSGGLAGARELLEWGLLAWFAANLLSEFLWLEAESGEATDSMATTMNLGVILLLDPTQAIWIIALSVFIATRFIQKRDWVKSLFGLGQMAITGGISAHVFRLLHPDPVLSSAFGTTQSVGPTVVCASVSFLTNTFLVAGAVALQTESGLWSVWRANWGTRNNIVSSVALFSLTPLMIIAFSSLGFSGVLLFFLPLLIVKNQNRDYIQLKRMTEEKVQREKLVEAGRIARAIGHEIRNFLGVILGRVQLMDRHVERMGDDKLRSDLRQIREQIDNLADLSKQIMESTERGVRPQSTDVNRFLLHQVEMLRPYPTLEGVEIVPELSPDAGMAEFDRAQIRQVVVNLIKNAAEAMRDADPRVDAPVVTVRSFALGRDRVRIEVEDNGPGIPPSLQEKVFDLLFTTKKYGHGFGLATCRAILLKHLGRIDLRSAPGSGATFVLELPRAHPETQNGSAEPTVVTRGAA</sequence>
<evidence type="ECO:0000256" key="5">
    <source>
        <dbReference type="ARBA" id="ARBA00022741"/>
    </source>
</evidence>